<dbReference type="GO" id="GO:0019432">
    <property type="term" value="P:triglyceride biosynthetic process"/>
    <property type="evidence" value="ECO:0007669"/>
    <property type="project" value="TreeGrafter"/>
</dbReference>
<accession>A0A226EW19</accession>
<feature type="transmembrane region" description="Helical" evidence="1">
    <location>
        <begin position="12"/>
        <end position="39"/>
    </location>
</feature>
<keyword evidence="1" id="KW-1133">Transmembrane helix</keyword>
<dbReference type="GO" id="GO:0008374">
    <property type="term" value="F:O-acyltransferase activity"/>
    <property type="evidence" value="ECO:0007669"/>
    <property type="project" value="InterPro"/>
</dbReference>
<proteinExistence type="predicted"/>
<keyword evidence="4" id="KW-1185">Reference proteome</keyword>
<name>A0A226EW19_FOLCA</name>
<keyword evidence="3" id="KW-0012">Acyltransferase</keyword>
<protein>
    <submittedName>
        <fullName evidence="3">Putative diacylglycerol O-acyltransferase tgs1</fullName>
    </submittedName>
</protein>
<dbReference type="PANTHER" id="PTHR31650:SF1">
    <property type="entry name" value="WAX ESTER SYNTHASE_DIACYLGLYCEROL ACYLTRANSFERASE 4-RELATED"/>
    <property type="match status" value="1"/>
</dbReference>
<reference evidence="3 4" key="1">
    <citation type="submission" date="2015-12" db="EMBL/GenBank/DDBJ databases">
        <title>The genome of Folsomia candida.</title>
        <authorList>
            <person name="Faddeeva A."/>
            <person name="Derks M.F."/>
            <person name="Anvar Y."/>
            <person name="Smit S."/>
            <person name="Van Straalen N."/>
            <person name="Roelofs D."/>
        </authorList>
    </citation>
    <scope>NUCLEOTIDE SEQUENCE [LARGE SCALE GENOMIC DNA]</scope>
    <source>
        <strain evidence="3 4">VU population</strain>
        <tissue evidence="3">Whole body</tissue>
    </source>
</reference>
<evidence type="ECO:0000256" key="1">
    <source>
        <dbReference type="SAM" id="Phobius"/>
    </source>
</evidence>
<sequence length="500" mass="56963">MSSKFKTWLKELFLILSAIFFSVFILPFLLVLVVFPLYVYRRIIIFFATVLKPEFHNAINLDSCLVVSDDIHGRPRNSFCCVLYLKGKPLYEDIVGRVEKVMDGRLELTCTLTRWLSIYFWEKCKNFSISNHTSQNQESDPDKLSEFLVNMIEQGYPTGNPLWELIYFPNYTHPEYGTTSAVLVRIHHVLGDAMAYMALMRDIFDQNPSVDQEIEKILKTQRKKLKISPWKKLCYLAELFFVTPSQTMYYYLKGLNSEAIPMRTDNLSASGVRHVATLMDISLIKRISKKTGVKVTSIIHAGVTGAMRRLILEKGGNSNGDLSTFYVLPKMNHTGTMTNNSFGMPLISPMSKEPWQAVRLARISAQFDRILFSPLPLGMMGVTGLTGLVYGTLATKIWSVPHVACCVHSNFAFIGEPLRLFGHVAENMMLYAGLQPGGHHLFVATISYNGKLILQLLGSRAAFPEREDLIKFADYVRKEFDMLEMGENAEDRDIRHFKEQ</sequence>
<organism evidence="3 4">
    <name type="scientific">Folsomia candida</name>
    <name type="common">Springtail</name>
    <dbReference type="NCBI Taxonomy" id="158441"/>
    <lineage>
        <taxon>Eukaryota</taxon>
        <taxon>Metazoa</taxon>
        <taxon>Ecdysozoa</taxon>
        <taxon>Arthropoda</taxon>
        <taxon>Hexapoda</taxon>
        <taxon>Collembola</taxon>
        <taxon>Entomobryomorpha</taxon>
        <taxon>Isotomoidea</taxon>
        <taxon>Isotomidae</taxon>
        <taxon>Proisotominae</taxon>
        <taxon>Folsomia</taxon>
    </lineage>
</organism>
<keyword evidence="3" id="KW-0808">Transferase</keyword>
<evidence type="ECO:0000259" key="2">
    <source>
        <dbReference type="Pfam" id="PF06974"/>
    </source>
</evidence>
<dbReference type="Proteomes" id="UP000198287">
    <property type="component" value="Unassembled WGS sequence"/>
</dbReference>
<evidence type="ECO:0000313" key="4">
    <source>
        <dbReference type="Proteomes" id="UP000198287"/>
    </source>
</evidence>
<dbReference type="GO" id="GO:0005886">
    <property type="term" value="C:plasma membrane"/>
    <property type="evidence" value="ECO:0007669"/>
    <property type="project" value="TreeGrafter"/>
</dbReference>
<dbReference type="AlphaFoldDB" id="A0A226EW19"/>
<gene>
    <name evidence="3" type="ORF">Fcan01_00035</name>
</gene>
<dbReference type="InterPro" id="IPR045034">
    <property type="entry name" value="O-acyltransferase_WSD1-like"/>
</dbReference>
<keyword evidence="1" id="KW-0812">Transmembrane</keyword>
<dbReference type="InterPro" id="IPR009721">
    <property type="entry name" value="O-acyltransferase_WSD1_C"/>
</dbReference>
<dbReference type="EMBL" id="LNIX01000001">
    <property type="protein sequence ID" value="OXA61367.1"/>
    <property type="molecule type" value="Genomic_DNA"/>
</dbReference>
<dbReference type="Pfam" id="PF06974">
    <property type="entry name" value="WS_DGAT_C"/>
    <property type="match status" value="1"/>
</dbReference>
<comment type="caution">
    <text evidence="3">The sequence shown here is derived from an EMBL/GenBank/DDBJ whole genome shotgun (WGS) entry which is preliminary data.</text>
</comment>
<dbReference type="PANTHER" id="PTHR31650">
    <property type="entry name" value="O-ACYLTRANSFERASE (WSD1-LIKE) FAMILY PROTEIN"/>
    <property type="match status" value="1"/>
</dbReference>
<feature type="domain" description="O-acyltransferase WSD1 C-terminal" evidence="2">
    <location>
        <begin position="357"/>
        <end position="483"/>
    </location>
</feature>
<keyword evidence="1" id="KW-0472">Membrane</keyword>
<dbReference type="OrthoDB" id="619536at2759"/>
<evidence type="ECO:0000313" key="3">
    <source>
        <dbReference type="EMBL" id="OXA61367.1"/>
    </source>
</evidence>